<evidence type="ECO:0000256" key="2">
    <source>
        <dbReference type="SAM" id="MobiDB-lite"/>
    </source>
</evidence>
<evidence type="ECO:0000256" key="1">
    <source>
        <dbReference type="RuleBase" id="RU361178"/>
    </source>
</evidence>
<dbReference type="Pfam" id="PF16486">
    <property type="entry name" value="ArgoN"/>
    <property type="match status" value="1"/>
</dbReference>
<name>A0A9Q0RMZ9_BLOTA</name>
<dbReference type="GO" id="GO:0003723">
    <property type="term" value="F:RNA binding"/>
    <property type="evidence" value="ECO:0007669"/>
    <property type="project" value="InterPro"/>
</dbReference>
<dbReference type="Gene3D" id="3.30.420.10">
    <property type="entry name" value="Ribonuclease H-like superfamily/Ribonuclease H"/>
    <property type="match status" value="1"/>
</dbReference>
<evidence type="ECO:0000259" key="3">
    <source>
        <dbReference type="PROSITE" id="PS50821"/>
    </source>
</evidence>
<feature type="region of interest" description="Disordered" evidence="2">
    <location>
        <begin position="91"/>
        <end position="116"/>
    </location>
</feature>
<dbReference type="InterPro" id="IPR012337">
    <property type="entry name" value="RNaseH-like_sf"/>
</dbReference>
<dbReference type="EMBL" id="JAPWDV010000002">
    <property type="protein sequence ID" value="KAJ6219071.1"/>
    <property type="molecule type" value="Genomic_DNA"/>
</dbReference>
<dbReference type="PROSITE" id="PS50822">
    <property type="entry name" value="PIWI"/>
    <property type="match status" value="1"/>
</dbReference>
<dbReference type="InterPro" id="IPR036085">
    <property type="entry name" value="PAZ_dom_sf"/>
</dbReference>
<dbReference type="GO" id="GO:0034587">
    <property type="term" value="P:piRNA processing"/>
    <property type="evidence" value="ECO:0007669"/>
    <property type="project" value="UniProtKB-ARBA"/>
</dbReference>
<protein>
    <submittedName>
        <fullName evidence="5">Uncharacterized protein</fullName>
    </submittedName>
</protein>
<dbReference type="OMA" id="KHINDRT"/>
<dbReference type="Gene3D" id="2.170.260.10">
    <property type="entry name" value="paz domain"/>
    <property type="match status" value="1"/>
</dbReference>
<dbReference type="InterPro" id="IPR036397">
    <property type="entry name" value="RNaseH_sf"/>
</dbReference>
<dbReference type="SMART" id="SM00950">
    <property type="entry name" value="Piwi"/>
    <property type="match status" value="1"/>
</dbReference>
<keyword evidence="6" id="KW-1185">Reference proteome</keyword>
<proteinExistence type="inferred from homology"/>
<dbReference type="Pfam" id="PF02170">
    <property type="entry name" value="PAZ"/>
    <property type="match status" value="1"/>
</dbReference>
<comment type="similarity">
    <text evidence="1">Belongs to the argonaute family.</text>
</comment>
<dbReference type="PROSITE" id="PS50821">
    <property type="entry name" value="PAZ"/>
    <property type="match status" value="1"/>
</dbReference>
<dbReference type="Proteomes" id="UP001142055">
    <property type="component" value="Chromosome 2"/>
</dbReference>
<dbReference type="PANTHER" id="PTHR22891">
    <property type="entry name" value="EUKARYOTIC TRANSLATION INITIATION FACTOR 2C"/>
    <property type="match status" value="1"/>
</dbReference>
<sequence length="873" mass="99526">MSTYRNEGGGTSGYRIRPSGDNFSPRGGTGSGYSSLNVMPESVNHESLTKYTNNSGSEGRTIDLLCNHYKVTTTDKVIFHYDINMSIRKNQTKENKDIRSRSDSLSSSESDEENNTLNKPEIFKNIPYCYDGGNNLYTTRLIDFKGDLKLKEIIPISVNNRTIDFKVKITNVDQISLKEVEDYYRRKQSNLPQKIVSIYEILIDFIVGKQFSVFQRKFYDLSKIQSGKSDLVQFANGFMSGIRMTEVGLSLNLHLKTACILHSKFTMLVELVTRFGIRPQQFPKNQLAEINRLIRHLKMCTKHNSKEFTYTIDGLVPKTPSDVTFVQKDGSEITVKRYFAEKYLINLQEFPLVATKLRGKNSISIMIPLELCFIPENQFLSNSKIGFETQKELLFKSTHAPNVYFNKITNYAKMITSSETGLQNEFGMQIDSKPLSVQGRVLPAPNQTGNRGSFYRPATKFANSKWGVICFDQIQNDQIKLFANQIIEKASEYGIRLEPPHPVINIPLTSSTNFQHIFYNLFMKAEVKFLFVGIPQKNIAGMTSAQIYGMVKFYCDQIYGIVTQCFKSDYINGAPRGYFENFMLKVNGKLGGLNSIVEPNVVRDLPIQMENTMMIGCDVNHPVATEKSRCSISAAVGSIDSYYSEYVASIRVQEKTKDESIRKLDVMVYELLTGYYQRNSQYPENLIIFRDGTSEGQFTMILKIEIPLIQLAINKTGKKINITLIVVQKRTNTRIVMQNADTSGRNPTFNVPSGTVVDGVIVEPMYKMFYLNSHFSPLGTSKPSKYVILRDDLNMTADQIQKLCFYACYNNIRTRKVLSCPTPIRYADLCAYRAKLHVEAQRILEENSDEEIIEQLNSIVHVNENIQNRLYYC</sequence>
<accession>A0A9Q0RMZ9</accession>
<evidence type="ECO:0000313" key="6">
    <source>
        <dbReference type="Proteomes" id="UP001142055"/>
    </source>
</evidence>
<reference evidence="5" key="1">
    <citation type="submission" date="2022-12" db="EMBL/GenBank/DDBJ databases">
        <title>Genome assemblies of Blomia tropicalis.</title>
        <authorList>
            <person name="Cui Y."/>
        </authorList>
    </citation>
    <scope>NUCLEOTIDE SEQUENCE</scope>
    <source>
        <tissue evidence="5">Adult mites</tissue>
    </source>
</reference>
<dbReference type="InterPro" id="IPR003165">
    <property type="entry name" value="Piwi"/>
</dbReference>
<evidence type="ECO:0000259" key="4">
    <source>
        <dbReference type="PROSITE" id="PS50822"/>
    </source>
</evidence>
<organism evidence="5 6">
    <name type="scientific">Blomia tropicalis</name>
    <name type="common">Mite</name>
    <dbReference type="NCBI Taxonomy" id="40697"/>
    <lineage>
        <taxon>Eukaryota</taxon>
        <taxon>Metazoa</taxon>
        <taxon>Ecdysozoa</taxon>
        <taxon>Arthropoda</taxon>
        <taxon>Chelicerata</taxon>
        <taxon>Arachnida</taxon>
        <taxon>Acari</taxon>
        <taxon>Acariformes</taxon>
        <taxon>Sarcoptiformes</taxon>
        <taxon>Astigmata</taxon>
        <taxon>Glycyphagoidea</taxon>
        <taxon>Echimyopodidae</taxon>
        <taxon>Blomia</taxon>
    </lineage>
</organism>
<dbReference type="SUPFAM" id="SSF101690">
    <property type="entry name" value="PAZ domain"/>
    <property type="match status" value="1"/>
</dbReference>
<dbReference type="SUPFAM" id="SSF53098">
    <property type="entry name" value="Ribonuclease H-like"/>
    <property type="match status" value="1"/>
</dbReference>
<dbReference type="Pfam" id="PF02171">
    <property type="entry name" value="Piwi"/>
    <property type="match status" value="1"/>
</dbReference>
<feature type="domain" description="Piwi" evidence="4">
    <location>
        <begin position="529"/>
        <end position="839"/>
    </location>
</feature>
<feature type="region of interest" description="Disordered" evidence="2">
    <location>
        <begin position="1"/>
        <end position="38"/>
    </location>
</feature>
<gene>
    <name evidence="5" type="ORF">RDWZM_004883</name>
</gene>
<comment type="caution">
    <text evidence="5">The sequence shown here is derived from an EMBL/GenBank/DDBJ whole genome shotgun (WGS) entry which is preliminary data.</text>
</comment>
<dbReference type="SMART" id="SM00949">
    <property type="entry name" value="PAZ"/>
    <property type="match status" value="1"/>
</dbReference>
<feature type="domain" description="PAZ" evidence="3">
    <location>
        <begin position="267"/>
        <end position="376"/>
    </location>
</feature>
<dbReference type="InterPro" id="IPR003100">
    <property type="entry name" value="PAZ_dom"/>
</dbReference>
<evidence type="ECO:0000313" key="5">
    <source>
        <dbReference type="EMBL" id="KAJ6219071.1"/>
    </source>
</evidence>
<dbReference type="Gene3D" id="3.40.50.2300">
    <property type="match status" value="1"/>
</dbReference>
<dbReference type="AlphaFoldDB" id="A0A9Q0RMZ9"/>
<feature type="compositionally biased region" description="Basic and acidic residues" evidence="2">
    <location>
        <begin position="91"/>
        <end position="102"/>
    </location>
</feature>
<dbReference type="InterPro" id="IPR032474">
    <property type="entry name" value="Argonaute_N"/>
</dbReference>
<dbReference type="CDD" id="cd02846">
    <property type="entry name" value="PAZ_argonaute_like"/>
    <property type="match status" value="1"/>
</dbReference>